<gene>
    <name evidence="4" type="ORF">Tci_038500</name>
</gene>
<dbReference type="Pfam" id="PF25597">
    <property type="entry name" value="SH3_retrovirus"/>
    <property type="match status" value="1"/>
</dbReference>
<evidence type="ECO:0000256" key="1">
    <source>
        <dbReference type="SAM" id="MobiDB-lite"/>
    </source>
</evidence>
<dbReference type="InterPro" id="IPR057670">
    <property type="entry name" value="SH3_retrovirus"/>
</dbReference>
<feature type="region of interest" description="Disordered" evidence="1">
    <location>
        <begin position="275"/>
        <end position="296"/>
    </location>
</feature>
<name>A0A6L2M1T5_TANCI</name>
<proteinExistence type="predicted"/>
<feature type="domain" description="Retroviral polymerase SH3-like" evidence="3">
    <location>
        <begin position="519"/>
        <end position="565"/>
    </location>
</feature>
<evidence type="ECO:0000259" key="2">
    <source>
        <dbReference type="Pfam" id="PF07727"/>
    </source>
</evidence>
<comment type="caution">
    <text evidence="4">The sequence shown here is derived from an EMBL/GenBank/DDBJ whole genome shotgun (WGS) entry which is preliminary data.</text>
</comment>
<accession>A0A6L2M1T5</accession>
<dbReference type="InterPro" id="IPR013103">
    <property type="entry name" value="RVT_2"/>
</dbReference>
<dbReference type="InterPro" id="IPR043502">
    <property type="entry name" value="DNA/RNA_pol_sf"/>
</dbReference>
<dbReference type="Pfam" id="PF07727">
    <property type="entry name" value="RVT_2"/>
    <property type="match status" value="1"/>
</dbReference>
<dbReference type="EMBL" id="BKCJ010005398">
    <property type="protein sequence ID" value="GEU66522.1"/>
    <property type="molecule type" value="Genomic_DNA"/>
</dbReference>
<organism evidence="4">
    <name type="scientific">Tanacetum cinerariifolium</name>
    <name type="common">Dalmatian daisy</name>
    <name type="synonym">Chrysanthemum cinerariifolium</name>
    <dbReference type="NCBI Taxonomy" id="118510"/>
    <lineage>
        <taxon>Eukaryota</taxon>
        <taxon>Viridiplantae</taxon>
        <taxon>Streptophyta</taxon>
        <taxon>Embryophyta</taxon>
        <taxon>Tracheophyta</taxon>
        <taxon>Spermatophyta</taxon>
        <taxon>Magnoliopsida</taxon>
        <taxon>eudicotyledons</taxon>
        <taxon>Gunneridae</taxon>
        <taxon>Pentapetalae</taxon>
        <taxon>asterids</taxon>
        <taxon>campanulids</taxon>
        <taxon>Asterales</taxon>
        <taxon>Asteraceae</taxon>
        <taxon>Asteroideae</taxon>
        <taxon>Anthemideae</taxon>
        <taxon>Anthemidinae</taxon>
        <taxon>Tanacetum</taxon>
    </lineage>
</organism>
<evidence type="ECO:0000313" key="4">
    <source>
        <dbReference type="EMBL" id="GEU66522.1"/>
    </source>
</evidence>
<protein>
    <submittedName>
        <fullName evidence="4">Uncharacterized protein</fullName>
    </submittedName>
</protein>
<feature type="domain" description="Reverse transcriptase Ty1/copia-type" evidence="2">
    <location>
        <begin position="780"/>
        <end position="904"/>
    </location>
</feature>
<sequence>MESLSPQVVTAAKLHILNPNEFDLWKMRIERYFLMTDYSLWDVILNGDSPTLTRIIDGVVQVIAPTTADPQLDNEDLKQIDADDLEEMDLKWQMAMLTMRAMRDTRNKDTQRRTVLVETSTSNSLVSQCDGVGLESVEARLVVYQQNQNVFEEDIKLLKLDVMLRDNALLELRKKFEKAKQERDDQVFDCDEFNSSELNESMPTSPMHDRYKSSEGYHAVPPPYIGNFMPPKPDLVFNDALSASEAVLNVVHVDSSTNMTCKELSKTLRPDAPIINDWTSDSKDESEHEFVSKQKEPSFVPSYEHVKTPRASFKIVEHPKQPEILRTDNKKSRGHKHNWTRKACFIYKSLNHLIMDCNYYEKQMVQKPVWNHAMRVNHQNSARMTHPHSNRHGVPTAVLTRSRLVPLNAARPVTIVVPQPSVKSPKPVKHVVTKTHSLIRRPINHRPIRKNSNFHQKVTTVKAKKVNDVQGTKQAIKDKGIIDSGCSRYMTRNISYLSDFEEINGGYVAFGGNPKGDPLGKFDGKADEGFLVGYSVNSKAFRVFNNRTRIIQETLHINFLENQPNVVRSESKWLFDIDTLTQSMNYQPVVAGNQPNHNVGIQGNFDACKVVKEAVSTQQYVLLPLWSTGSKDPQNTDVDVAFDVKDNENEVYVSPSSSNQPKKHDEKLKENLKERVNAASAPVTAVGPNPTNSTNSFNAASPFDNAVSPHFEIGEKYSFVDPSQYPNDPDMSVLEDIIYLDDEDDVGAEADFSNLKTNISVSPIPTTRVQKDHPVSQIIVARIEAIRLFLAYASFMGFMVNQMDIKSAFLYGTIKEEVYVCHPRGFKDPDYLDKVYKLVKALHGLHQAPRAWYETLANYILENGFKRGKIDKTLVIKKQKGDILLVYVYVDDIIFRSTNKELLKQKDDGIFISQDKYVAEILRKFGLTDGKSTSTPIDTEKPLLKDPDGEDVDVHIYRYLSGKPNLGLWYPKDSPFNLVAYSDSDYAGASLDRKSTTGIKKTNDVVKLQALIDRKKVVITKDTICQDLRLDDADGVEYLPNEEIFAELARMGYEKPPPNAKRTVWNVFSSSMALPQERMEEDVTTIKEVNAAEPTVFDDEEVTMTMAQTLIKIKAKKARLLDEQMAKRLHDEEVEQATARERQEEDDFIRAQVLQQQYDQKQENIDWNVEEHNSISKKMTGYKMEHFKGMTYDQKRAAKETLLQESFKKLRAEVEVSCSHSTQQDTPTVDSIEMFEEYVQNMLQIVLVAKFKVEALQVKYFLIDWEIYSEGSRTYWKIIRVCGITQAYHSFEDMLNDFEREDLDAVWRLAKE</sequence>
<dbReference type="SUPFAM" id="SSF56672">
    <property type="entry name" value="DNA/RNA polymerases"/>
    <property type="match status" value="1"/>
</dbReference>
<evidence type="ECO:0000259" key="3">
    <source>
        <dbReference type="Pfam" id="PF25597"/>
    </source>
</evidence>
<feature type="compositionally biased region" description="Basic and acidic residues" evidence="1">
    <location>
        <begin position="280"/>
        <end position="296"/>
    </location>
</feature>
<reference evidence="4" key="1">
    <citation type="journal article" date="2019" name="Sci. Rep.">
        <title>Draft genome of Tanacetum cinerariifolium, the natural source of mosquito coil.</title>
        <authorList>
            <person name="Yamashiro T."/>
            <person name="Shiraishi A."/>
            <person name="Satake H."/>
            <person name="Nakayama K."/>
        </authorList>
    </citation>
    <scope>NUCLEOTIDE SEQUENCE</scope>
</reference>